<dbReference type="Pfam" id="PF05419">
    <property type="entry name" value="GUN4"/>
    <property type="match status" value="1"/>
</dbReference>
<dbReference type="InterPro" id="IPR008629">
    <property type="entry name" value="GUN4-like"/>
</dbReference>
<evidence type="ECO:0000259" key="2">
    <source>
        <dbReference type="PROSITE" id="PS50104"/>
    </source>
</evidence>
<dbReference type="PANTHER" id="PTHR34800">
    <property type="entry name" value="TETRAPYRROLE-BINDING PROTEIN, CHLOROPLASTIC"/>
    <property type="match status" value="1"/>
</dbReference>
<dbReference type="eggNOG" id="COG4916">
    <property type="taxonomic scope" value="Bacteria"/>
</dbReference>
<evidence type="ECO:0000256" key="1">
    <source>
        <dbReference type="SAM" id="MobiDB-lite"/>
    </source>
</evidence>
<dbReference type="HOGENOM" id="CLU_576066_0_0_11"/>
<dbReference type="EMBL" id="BA000030">
    <property type="protein sequence ID" value="BAC73019.1"/>
    <property type="molecule type" value="Genomic_DNA"/>
</dbReference>
<dbReference type="InterPro" id="IPR035897">
    <property type="entry name" value="Toll_tir_struct_dom_sf"/>
</dbReference>
<proteinExistence type="predicted"/>
<dbReference type="Gene3D" id="3.40.50.10140">
    <property type="entry name" value="Toll/interleukin-1 receptor homology (TIR) domain"/>
    <property type="match status" value="1"/>
</dbReference>
<protein>
    <recommendedName>
        <fullName evidence="2">TIR domain-containing protein</fullName>
    </recommendedName>
</protein>
<dbReference type="Pfam" id="PF13676">
    <property type="entry name" value="TIR_2"/>
    <property type="match status" value="2"/>
</dbReference>
<keyword evidence="4" id="KW-1185">Reference proteome</keyword>
<dbReference type="AlphaFoldDB" id="Q82CN6"/>
<dbReference type="eggNOG" id="COG0515">
    <property type="taxonomic scope" value="Bacteria"/>
</dbReference>
<reference evidence="3 4" key="1">
    <citation type="journal article" date="2001" name="Proc. Natl. Acad. Sci. U.S.A.">
        <title>Genome sequence of an industrial microorganism Streptomyces avermitilis: deducing the ability of producing secondary metabolites.</title>
        <authorList>
            <person name="Omura S."/>
            <person name="Ikeda H."/>
            <person name="Ishikawa J."/>
            <person name="Hanamoto A."/>
            <person name="Takahashi C."/>
            <person name="Shinose M."/>
            <person name="Takahashi Y."/>
            <person name="Horikawa H."/>
            <person name="Nakazawa H."/>
            <person name="Osonoe T."/>
            <person name="Kikuchi H."/>
            <person name="Shiba T."/>
            <person name="Sakaki Y."/>
            <person name="Hattori M."/>
        </authorList>
    </citation>
    <scope>NUCLEOTIDE SEQUENCE [LARGE SCALE GENOMIC DNA]</scope>
    <source>
        <strain evidence="4">ATCC 31267 / DSM 46492 / JCM 5070 / NBRC 14893 / NCIMB 12804 / NRRL 8165 / MA-4680</strain>
    </source>
</reference>
<reference evidence="3 4" key="3">
    <citation type="journal article" date="2014" name="J. Ind. Microbiol. Biotechnol.">
        <title>Genome mining of the Streptomyces avermitilis genome and development of genome-minimized hosts for heterologous expression of biosynthetic gene clusters.</title>
        <authorList>
            <person name="Ikeda H."/>
            <person name="Shin-ya K."/>
            <person name="Omura S."/>
        </authorList>
    </citation>
    <scope>NUCLEOTIDE SEQUENCE [LARGE SCALE GENOMIC DNA]</scope>
    <source>
        <strain evidence="4">ATCC 31267 / DSM 46492 / JCM 5070 / NBRC 14893 / NCIMB 12804 / NRRL 8165 / MA-4680</strain>
    </source>
</reference>
<reference evidence="3 4" key="2">
    <citation type="journal article" date="2003" name="Nat. Biotechnol.">
        <title>Complete genome sequence and comparative analysis of the industrial microorganism Streptomyces avermitilis.</title>
        <authorList>
            <person name="Ikeda H."/>
            <person name="Ishikawa J."/>
            <person name="Hanamoto A."/>
            <person name="Shinose M."/>
            <person name="Kikuchi H."/>
            <person name="Shiba T."/>
            <person name="Sakaki Y."/>
            <person name="Hattori M."/>
            <person name="Omura S."/>
        </authorList>
    </citation>
    <scope>NUCLEOTIDE SEQUENCE [LARGE SCALE GENOMIC DNA]</scope>
    <source>
        <strain evidence="4">ATCC 31267 / DSM 46492 / JCM 5070 / NBRC 14893 / NCIMB 12804 / NRRL 8165 / MA-4680</strain>
    </source>
</reference>
<evidence type="ECO:0000313" key="4">
    <source>
        <dbReference type="Proteomes" id="UP000000428"/>
    </source>
</evidence>
<dbReference type="PROSITE" id="PS50104">
    <property type="entry name" value="TIR"/>
    <property type="match status" value="1"/>
</dbReference>
<dbReference type="SUPFAM" id="SSF52200">
    <property type="entry name" value="Toll/Interleukin receptor TIR domain"/>
    <property type="match status" value="2"/>
</dbReference>
<dbReference type="GO" id="GO:0007165">
    <property type="term" value="P:signal transduction"/>
    <property type="evidence" value="ECO:0007669"/>
    <property type="project" value="InterPro"/>
</dbReference>
<dbReference type="Gene3D" id="1.25.40.620">
    <property type="match status" value="1"/>
</dbReference>
<name>Q82CN6_STRAW</name>
<dbReference type="InterPro" id="IPR000157">
    <property type="entry name" value="TIR_dom"/>
</dbReference>
<feature type="domain" description="TIR" evidence="2">
    <location>
        <begin position="32"/>
        <end position="159"/>
    </location>
</feature>
<dbReference type="Proteomes" id="UP000000428">
    <property type="component" value="Chromosome"/>
</dbReference>
<dbReference type="PANTHER" id="PTHR34800:SF1">
    <property type="entry name" value="TETRAPYRROLE-BINDING PROTEIN, CHLOROPLASTIC"/>
    <property type="match status" value="1"/>
</dbReference>
<accession>Q82CN6</accession>
<feature type="region of interest" description="Disordered" evidence="1">
    <location>
        <begin position="169"/>
        <end position="188"/>
    </location>
</feature>
<sequence length="542" mass="58476">MTTGRKERLLPYLGRSPEPTTRSDRRAQEVQRLNDVFLSYAAADAVWATKLAEHLAGHGLSVFFDQWSIEPGQVVIHELEAALLASTNGIAVISPASVRSAPAMNEYAVLAGASATHGLRFIPVLLGQVAAPPFAAQRVWRDFSDATGQEFTDKVAELAAVIARRPAPTGAGAASSRDNLAAVHPSPPRPLTAPEEPAFVVCCAPADAAYGGRLTEQLRAAGLPVWSTGDLRPGDAQFWTIRQQLRYAVAVVVVMTPQSQDSDDVTRMILEGQVHGRAFVPVLLDGEVNYHLAATWHVDARHGGLLDEAELGLLRLLHEDVTQGRPARLPEAAPARGSAPAVRMTTPAVGMAPPAVRMTTPAVHTTAPEIRTTAPAARMTAPAALERLRAHLAEDEYEHADLLTTRLVLETAGRLGEGWLSERHAAALPLELLAGIDALWTAHSHGRQGFGRQRALAPMDRGGRGSRFPDLGAALGWRDSAEAAVPRLYQDFARRAGPGRRAGFFPTLRDPGRENNPDWYDRWSSTVLAVHARLREWKAAPC</sequence>
<organism evidence="3 4">
    <name type="scientific">Streptomyces avermitilis (strain ATCC 31267 / DSM 46492 / JCM 5070 / NBRC 14893 / NCIMB 12804 / NRRL 8165 / MA-4680)</name>
    <dbReference type="NCBI Taxonomy" id="227882"/>
    <lineage>
        <taxon>Bacteria</taxon>
        <taxon>Bacillati</taxon>
        <taxon>Actinomycetota</taxon>
        <taxon>Actinomycetes</taxon>
        <taxon>Kitasatosporales</taxon>
        <taxon>Streptomycetaceae</taxon>
        <taxon>Streptomyces</taxon>
    </lineage>
</organism>
<dbReference type="GO" id="GO:0046906">
    <property type="term" value="F:tetrapyrrole binding"/>
    <property type="evidence" value="ECO:0007669"/>
    <property type="project" value="TreeGrafter"/>
</dbReference>
<evidence type="ECO:0000313" key="3">
    <source>
        <dbReference type="EMBL" id="BAC73019.1"/>
    </source>
</evidence>
<dbReference type="InterPro" id="IPR037215">
    <property type="entry name" value="GUN4-like_sf"/>
</dbReference>
<feature type="region of interest" description="Disordered" evidence="1">
    <location>
        <begin position="1"/>
        <end position="26"/>
    </location>
</feature>
<dbReference type="SUPFAM" id="SSF140869">
    <property type="entry name" value="GUN4-like"/>
    <property type="match status" value="1"/>
</dbReference>
<gene>
    <name evidence="3" type="ORF">SAVERM_5307</name>
</gene>
<dbReference type="KEGG" id="sma:SAVERM_5307"/>